<protein>
    <submittedName>
        <fullName evidence="5">AraC family transcriptional regulator</fullName>
    </submittedName>
</protein>
<evidence type="ECO:0000259" key="4">
    <source>
        <dbReference type="PROSITE" id="PS01124"/>
    </source>
</evidence>
<dbReference type="Gene3D" id="1.10.10.60">
    <property type="entry name" value="Homeodomain-like"/>
    <property type="match status" value="2"/>
</dbReference>
<name>A0AAE3JB16_9FIRM</name>
<dbReference type="EMBL" id="JAJEQN010000002">
    <property type="protein sequence ID" value="MCC2220224.1"/>
    <property type="molecule type" value="Genomic_DNA"/>
</dbReference>
<evidence type="ECO:0000313" key="6">
    <source>
        <dbReference type="Proteomes" id="UP001198200"/>
    </source>
</evidence>
<keyword evidence="3" id="KW-0804">Transcription</keyword>
<dbReference type="SMART" id="SM00342">
    <property type="entry name" value="HTH_ARAC"/>
    <property type="match status" value="1"/>
</dbReference>
<dbReference type="Proteomes" id="UP001198200">
    <property type="component" value="Unassembled WGS sequence"/>
</dbReference>
<dbReference type="InterPro" id="IPR018062">
    <property type="entry name" value="HTH_AraC-typ_CS"/>
</dbReference>
<organism evidence="5 6">
    <name type="scientific">Anthropogastromicrobium aceti</name>
    <dbReference type="NCBI Taxonomy" id="2981768"/>
    <lineage>
        <taxon>Bacteria</taxon>
        <taxon>Bacillati</taxon>
        <taxon>Bacillota</taxon>
        <taxon>Clostridia</taxon>
        <taxon>Lachnospirales</taxon>
        <taxon>Lachnospiraceae</taxon>
        <taxon>Anthropogastromicrobium</taxon>
    </lineage>
</organism>
<dbReference type="PANTHER" id="PTHR43280">
    <property type="entry name" value="ARAC-FAMILY TRANSCRIPTIONAL REGULATOR"/>
    <property type="match status" value="1"/>
</dbReference>
<dbReference type="RefSeq" id="WP_118613729.1">
    <property type="nucleotide sequence ID" value="NZ_JAJEQN010000002.1"/>
</dbReference>
<keyword evidence="1" id="KW-0805">Transcription regulation</keyword>
<keyword evidence="2" id="KW-0238">DNA-binding</keyword>
<accession>A0AAE3JB16</accession>
<dbReference type="PANTHER" id="PTHR43280:SF28">
    <property type="entry name" value="HTH-TYPE TRANSCRIPTIONAL ACTIVATOR RHAS"/>
    <property type="match status" value="1"/>
</dbReference>
<reference evidence="5 6" key="1">
    <citation type="submission" date="2021-10" db="EMBL/GenBank/DDBJ databases">
        <title>Anaerobic single-cell dispensing facilitates the cultivation of human gut bacteria.</title>
        <authorList>
            <person name="Afrizal A."/>
        </authorList>
    </citation>
    <scope>NUCLEOTIDE SEQUENCE [LARGE SCALE GENOMIC DNA]</scope>
    <source>
        <strain evidence="5 6">CLA-AA-H224</strain>
    </source>
</reference>
<dbReference type="SUPFAM" id="SSF51215">
    <property type="entry name" value="Regulatory protein AraC"/>
    <property type="match status" value="1"/>
</dbReference>
<dbReference type="PRINTS" id="PR00032">
    <property type="entry name" value="HTHARAC"/>
</dbReference>
<evidence type="ECO:0000256" key="1">
    <source>
        <dbReference type="ARBA" id="ARBA00023015"/>
    </source>
</evidence>
<dbReference type="InterPro" id="IPR037923">
    <property type="entry name" value="HTH-like"/>
</dbReference>
<dbReference type="InterPro" id="IPR009057">
    <property type="entry name" value="Homeodomain-like_sf"/>
</dbReference>
<sequence length="279" mass="31825">MKSHEPFIEPESTYYVYSPSLLGRSMFFYPLICGHFFYAPGYHLHRASFDSFLLVYVKKGSMYVQTKNESFNAKADEFILINCYEPHSYGTKTGSECLWCHFDGPLAKNFFESIVSHLGTVFSIGNPAPTTNKLEAIIDSFCRSSIKEALLSKYINDILTSFLLYSTADKKNDSTDMIETVISYINEHFKEDLPDKVLASAAGLSSYHFIRVFKRETGFTPHEYVINTRLSNARYLLRNTTMSVKDICFSCGFSSESAFCITFKKRAKMTPAQYRQNGT</sequence>
<keyword evidence="6" id="KW-1185">Reference proteome</keyword>
<dbReference type="PROSITE" id="PS01124">
    <property type="entry name" value="HTH_ARAC_FAMILY_2"/>
    <property type="match status" value="1"/>
</dbReference>
<comment type="caution">
    <text evidence="5">The sequence shown here is derived from an EMBL/GenBank/DDBJ whole genome shotgun (WGS) entry which is preliminary data.</text>
</comment>
<dbReference type="InterPro" id="IPR018060">
    <property type="entry name" value="HTH_AraC"/>
</dbReference>
<dbReference type="SUPFAM" id="SSF46689">
    <property type="entry name" value="Homeodomain-like"/>
    <property type="match status" value="2"/>
</dbReference>
<dbReference type="PROSITE" id="PS00041">
    <property type="entry name" value="HTH_ARAC_FAMILY_1"/>
    <property type="match status" value="1"/>
</dbReference>
<dbReference type="InterPro" id="IPR020449">
    <property type="entry name" value="Tscrpt_reg_AraC-type_HTH"/>
</dbReference>
<dbReference type="InterPro" id="IPR003313">
    <property type="entry name" value="AraC-bd"/>
</dbReference>
<proteinExistence type="predicted"/>
<dbReference type="GO" id="GO:0003700">
    <property type="term" value="F:DNA-binding transcription factor activity"/>
    <property type="evidence" value="ECO:0007669"/>
    <property type="project" value="InterPro"/>
</dbReference>
<dbReference type="Pfam" id="PF02311">
    <property type="entry name" value="AraC_binding"/>
    <property type="match status" value="1"/>
</dbReference>
<evidence type="ECO:0000313" key="5">
    <source>
        <dbReference type="EMBL" id="MCC2220224.1"/>
    </source>
</evidence>
<dbReference type="Pfam" id="PF12833">
    <property type="entry name" value="HTH_18"/>
    <property type="match status" value="1"/>
</dbReference>
<evidence type="ECO:0000256" key="2">
    <source>
        <dbReference type="ARBA" id="ARBA00023125"/>
    </source>
</evidence>
<evidence type="ECO:0000256" key="3">
    <source>
        <dbReference type="ARBA" id="ARBA00023163"/>
    </source>
</evidence>
<feature type="domain" description="HTH araC/xylS-type" evidence="4">
    <location>
        <begin position="179"/>
        <end position="277"/>
    </location>
</feature>
<dbReference type="GO" id="GO:0043565">
    <property type="term" value="F:sequence-specific DNA binding"/>
    <property type="evidence" value="ECO:0007669"/>
    <property type="project" value="InterPro"/>
</dbReference>
<gene>
    <name evidence="5" type="ORF">LKD48_00990</name>
</gene>
<dbReference type="AlphaFoldDB" id="A0AAE3JB16"/>